<keyword evidence="2" id="KW-0813">Transport</keyword>
<dbReference type="Pfam" id="PF25033">
    <property type="entry name" value="VPS13_M"/>
    <property type="match status" value="1"/>
</dbReference>
<feature type="coiled-coil region" evidence="4">
    <location>
        <begin position="98"/>
        <end position="127"/>
    </location>
</feature>
<evidence type="ECO:0000259" key="6">
    <source>
        <dbReference type="Pfam" id="PF25033"/>
    </source>
</evidence>
<gene>
    <name evidence="9" type="ORF">MAR_003210</name>
</gene>
<accession>A0ABY7G6R8</accession>
<organism evidence="9 10">
    <name type="scientific">Mya arenaria</name>
    <name type="common">Soft-shell clam</name>
    <dbReference type="NCBI Taxonomy" id="6604"/>
    <lineage>
        <taxon>Eukaryota</taxon>
        <taxon>Metazoa</taxon>
        <taxon>Spiralia</taxon>
        <taxon>Lophotrochozoa</taxon>
        <taxon>Mollusca</taxon>
        <taxon>Bivalvia</taxon>
        <taxon>Autobranchia</taxon>
        <taxon>Heteroconchia</taxon>
        <taxon>Euheterodonta</taxon>
        <taxon>Imparidentia</taxon>
        <taxon>Neoheterodontei</taxon>
        <taxon>Myida</taxon>
        <taxon>Myoidea</taxon>
        <taxon>Myidae</taxon>
        <taxon>Mya</taxon>
    </lineage>
</organism>
<dbReference type="InterPro" id="IPR056748">
    <property type="entry name" value="VPS13-like_C"/>
</dbReference>
<evidence type="ECO:0000259" key="5">
    <source>
        <dbReference type="Pfam" id="PF12624"/>
    </source>
</evidence>
<evidence type="ECO:0000259" key="7">
    <source>
        <dbReference type="Pfam" id="PF25036"/>
    </source>
</evidence>
<evidence type="ECO:0000256" key="2">
    <source>
        <dbReference type="ARBA" id="ARBA00022448"/>
    </source>
</evidence>
<sequence>MVFESIVVDLINKYLGDFVENLDKSQLKLGIWGGDVVLNELDLKESALDDLDLPVKIKAGHIGKLTLKIPWKNLYTEPVIATIDGLYALAVPNVGIKYNAEKEEKEHQETKQKKLRALEEAKKLEAEKDQPKEKKKDSFAEKFATQVIKNLQVEVRNIHVRYEDKYTNPKQPFSIGATLKELLFRTTDENWKPCIIKEAVSQIYKLVKLEQLAVYWNSHSTLYEDRPKADILSILEETVRRRGKMWSWEHIREHRDKKNQYREAYIKKLESKKVGSDLQKTLDECEAYLDVFNITVIRQQAEIESVKRGLKRAEEKKNAGWFGGMFGGGKKKDEAKKKSDAEQIQEQFYEQFNSDEKKKLYDAIGYQENESDPTLPKAFVALRIVTKLNNVSLTLKDDKIKEPQLLKLQLKNVYSTVGQRPAASAIRVEAKMDRLTVLGTQQGDCIPRMVSSVVTDQVMSLVDFQFETNPLDGECDARVKVGARPVQIIYDAAAMSKYEDIKEQTATGMQHAIDQQKYTEISVDLQSSYVIVPHGGIWTKGRDVSKLILDLGHLKIGSERSQSDIKSKSQLGSLEDVMTKAYDKFNISLDNIQLLMVHANEDWQAIRRLKDSPTHILCPISLNILLEKCMFDKDPRMAKMKVKGELPLVSLNISDKRLQEVISLATSIPLPESEPEAPKDQFAEISLNIAQRKGDMDCPLLRLVVNDIGTGVKVRTFDMVADAHLGSVYLQYLKAEVTEGGPAINIVNTPQSVHGPSHLLNVNYLKANTDAPDFATTYKKTEQTVNVDFASLELLLHQEAILDLLATADETEKSKELVKKKHVFKKDPDLIDMKLKAGLKMFSVAICSQKKMITDIRVKGIEAEVTLQERQTQVSAVLKGISVQDPSPETFYPNILEIEGTEMLTLNLAIFNNNTEGERYDDMNNVDMKVKVMIGKIKVTFLNKFVADLLAFADNFQEAQAKLKEASTAMAEITQDAVQNLQETASRLSLQVEMHAPLILMPQNSKCYDVLIVDLGHLQVKNNFEKLGQRAPSGIPAVLEKMNVTLTNVKISRAKVDASQFVKAEVELLQPVTISVNICRNLSAAWYHDSPDIDISGTLNLLQLCLSQGDFTAMMLTLNENLSEGQTKPAPKQETSETLAIESAGQEQAIVAEKSAGVQSAPAAPGSSTQTSGLVVRDASKLLGGFALDFFSLKGRIMSNNDIDTAVKLKDMMMDDKRMQKQGGITKMMERSKKGGGKDMIDVSFKQAGDDKTIDVHMSSLYVCVCLDFLMSVADFFVKGLPQTETPPPLAIEDQKAIKPKEVATQAPPPVGEMNITVVIDRPEFIMIEDQARENTNALMLDMELKFQMRQSPETMDMSASIRNLGIVSCKYNNRTGGAQILTPCDISFYSKTPHGEGAHMDVSTSDLILNISPGTIRTMSAIAAGLSQQSEEATAEEVVPADLWQFKRIQDCNFWFLKAVDTEPLSLGTGVEEPLTERGEQLILKVPTVVVKIEGGVGNRTVPLLITDMSFEGEVRDWTGKLSVESRLKLEVAYYNEKVSVWEPLLEPVLHEGKYRRWELSLEVEKNEDVDLGLDEDEDTDNIRLPPPKMSINIKSTDSLNLTMTKACLESLTNLGKAFGDAYQLVEPTLRAGEVLDPFIIRNETGEDLMLKLDNTFEMPETAVNTKVRLRSGDILPLKNKEAGNKLSRQASVIRATQNQDEKKMIFQVEKFDTPKELNIKRAEKRLFHFTKSKDTDQWAVVADTSIHLGQKTLIFRSAVQVKNHLLLPVDVYYKDPSTGNVKLISHINPGQLYSLPLNTIYTTTGQFMFRPIKDGCVELSEPISWRGAENLGLKQLACKGDNVHQPFYIKLRAEIEAVYYEGGEMPSAKSTVFHLYPTAIFHNLLPYDVKVMLEGTEDEMMLKKGCNMPLDHACIGKTNMEVMISNYLDKDWHGRRVIDFDIPELSILSFESYQGKKKVTMDLGLHFKKGEGSINVSVFSPYWMVNKTTLLLRYKAGDDEPMEHAPDVKDIIMFSFKKGSLFSKKKDDLPEKKTGTLERKKEGKNKPKVKEMKQSGKASLCIGEGDWSDKFSLDVVGSSGTVQSKNKNRTWEVGVSIVLSSSGLTKVVTFTPFYMLVNSSPYTYQCKETITSSEWIEVPPKQCVPLWPLQSGKEMKMQATVKDSDISTNHFLFNKPHSSLMRLDNNYGGINVEVQETESAMVTTFTNYKDGLATVNVNIQIMAAGMAGFYTWEDAIGKRELVWSCGEKKDVKNDLSQDGIGEFFYNSDVKVYWVSFLSGMQRVLLFTHDLALATIAQEAGELERLEQEIIVSLQDMGMSLVNNYTQKEVAFLGLTSSGFIWEEKRKRRHKAFTLKSNLALEQAYQKFDLEKVSGRTPPEKINIDKMEVNFNEMMMFKPNKRQIRRSFQDGIWIQYKTSPHQVQFHAKINRVQVHLSFSLQGGGDGKAMQLHANVINVFLQSVGVVLTDIQDVVFKLGFFQREHKFYNNKQLTGEMTSHYAGQAIKQMYVLVLGLDVLGNPFGLLRGMAEGIEDLFYEPYQGAIQGPEEFAEGMMLGVKSLFGHAVGGAAGAVSRITGTLGKGIAALTLDDDYQKKRREALNKRPANVGEGFARGGKGLGVFDGVTGIVRKPIEGAKKEGVEGFFKGVGKGLVGVVTRPTSGVIDFASSSFEGIKRIAENVGEIHRLRPPRRFYKDAILRPYNKQEAEGCAVLIETEKGRYYNTDEYVAHVIFGSWNCEFTYTWTEIKEKPRVSAKGLEIILKEKEKKGFFGSTSSKKDIHIADKKIAEFYVVKYFEEKNEL</sequence>
<reference evidence="9" key="1">
    <citation type="submission" date="2022-11" db="EMBL/GenBank/DDBJ databases">
        <title>Centuries of genome instability and evolution in soft-shell clam transmissible cancer (bioRxiv).</title>
        <authorList>
            <person name="Hart S.F.M."/>
            <person name="Yonemitsu M.A."/>
            <person name="Giersch R.M."/>
            <person name="Beal B.F."/>
            <person name="Arriagada G."/>
            <person name="Davis B.W."/>
            <person name="Ostrander E.A."/>
            <person name="Goff S.P."/>
            <person name="Metzger M.J."/>
        </authorList>
    </citation>
    <scope>NUCLEOTIDE SEQUENCE</scope>
    <source>
        <strain evidence="9">MELC-2E11</strain>
        <tissue evidence="9">Siphon/mantle</tissue>
    </source>
</reference>
<comment type="similarity">
    <text evidence="1">Belongs to the VPS13 family.</text>
</comment>
<evidence type="ECO:0000256" key="3">
    <source>
        <dbReference type="ARBA" id="ARBA00023055"/>
    </source>
</evidence>
<dbReference type="Pfam" id="PF25036">
    <property type="entry name" value="VPS13_VAB"/>
    <property type="match status" value="1"/>
</dbReference>
<keyword evidence="4" id="KW-0175">Coiled coil</keyword>
<feature type="coiled-coil region" evidence="4">
    <location>
        <begin position="956"/>
        <end position="991"/>
    </location>
</feature>
<feature type="domain" description="Intermembrane lipid transfer protein VPS13-like C-terminal" evidence="8">
    <location>
        <begin position="2688"/>
        <end position="2732"/>
    </location>
</feature>
<proteinExistence type="inferred from homology"/>
<evidence type="ECO:0000313" key="10">
    <source>
        <dbReference type="Proteomes" id="UP001164746"/>
    </source>
</evidence>
<dbReference type="EMBL" id="CP111027">
    <property type="protein sequence ID" value="WAR29642.1"/>
    <property type="molecule type" value="Genomic_DNA"/>
</dbReference>
<protein>
    <submittedName>
        <fullName evidence="9">VP13A-like protein</fullName>
    </submittedName>
</protein>
<keyword evidence="10" id="KW-1185">Reference proteome</keyword>
<dbReference type="Pfam" id="PF25037">
    <property type="entry name" value="VPS13_C"/>
    <property type="match status" value="1"/>
</dbReference>
<evidence type="ECO:0000259" key="8">
    <source>
        <dbReference type="Pfam" id="PF25037"/>
    </source>
</evidence>
<dbReference type="InterPro" id="IPR009543">
    <property type="entry name" value="VPS13_VAB"/>
</dbReference>
<dbReference type="InterPro" id="IPR026847">
    <property type="entry name" value="VPS13"/>
</dbReference>
<evidence type="ECO:0000256" key="1">
    <source>
        <dbReference type="ARBA" id="ARBA00006545"/>
    </source>
</evidence>
<dbReference type="InterPro" id="IPR056747">
    <property type="entry name" value="VPS13-like_M"/>
</dbReference>
<dbReference type="PANTHER" id="PTHR16166:SF93">
    <property type="entry name" value="INTERMEMBRANE LIPID TRANSFER PROTEIN VPS13"/>
    <property type="match status" value="1"/>
</dbReference>
<name>A0ABY7G6R8_MYAAR</name>
<dbReference type="Pfam" id="PF12624">
    <property type="entry name" value="VPS13_N"/>
    <property type="match status" value="1"/>
</dbReference>
<evidence type="ECO:0000256" key="4">
    <source>
        <dbReference type="SAM" id="Coils"/>
    </source>
</evidence>
<dbReference type="PANTHER" id="PTHR16166">
    <property type="entry name" value="VACUOLAR PROTEIN SORTING-ASSOCIATED PROTEIN VPS13"/>
    <property type="match status" value="1"/>
</dbReference>
<dbReference type="InterPro" id="IPR026854">
    <property type="entry name" value="VPS13_N"/>
</dbReference>
<dbReference type="Proteomes" id="UP001164746">
    <property type="component" value="Chromosome 16"/>
</dbReference>
<feature type="domain" description="Vacuolar protein sorting-associated protein 13 VPS13 adaptor binding" evidence="7">
    <location>
        <begin position="1695"/>
        <end position="2167"/>
    </location>
</feature>
<feature type="domain" description="VPS13-like middle region" evidence="6">
    <location>
        <begin position="846"/>
        <end position="1621"/>
    </location>
</feature>
<keyword evidence="3" id="KW-0445">Lipid transport</keyword>
<feature type="domain" description="Chorein N-terminal" evidence="5">
    <location>
        <begin position="2"/>
        <end position="235"/>
    </location>
</feature>
<evidence type="ECO:0000313" key="9">
    <source>
        <dbReference type="EMBL" id="WAR29642.1"/>
    </source>
</evidence>